<feature type="transmembrane region" description="Helical" evidence="1">
    <location>
        <begin position="128"/>
        <end position="148"/>
    </location>
</feature>
<evidence type="ECO:0000256" key="1">
    <source>
        <dbReference type="SAM" id="Phobius"/>
    </source>
</evidence>
<feature type="transmembrane region" description="Helical" evidence="1">
    <location>
        <begin position="447"/>
        <end position="465"/>
    </location>
</feature>
<evidence type="ECO:0000313" key="2">
    <source>
        <dbReference type="EMBL" id="PZP26929.1"/>
    </source>
</evidence>
<dbReference type="EMBL" id="QFOD01000042">
    <property type="protein sequence ID" value="PZP26929.1"/>
    <property type="molecule type" value="Genomic_DNA"/>
</dbReference>
<feature type="transmembrane region" description="Helical" evidence="1">
    <location>
        <begin position="20"/>
        <end position="38"/>
    </location>
</feature>
<dbReference type="Proteomes" id="UP000249633">
    <property type="component" value="Unassembled WGS sequence"/>
</dbReference>
<keyword evidence="1" id="KW-0472">Membrane</keyword>
<protein>
    <submittedName>
        <fullName evidence="2">DUF3526 domain-containing protein</fullName>
    </submittedName>
</protein>
<keyword evidence="1" id="KW-1133">Transmembrane helix</keyword>
<keyword evidence="1" id="KW-0812">Transmembrane</keyword>
<dbReference type="GO" id="GO:0140359">
    <property type="term" value="F:ABC-type transporter activity"/>
    <property type="evidence" value="ECO:0007669"/>
    <property type="project" value="InterPro"/>
</dbReference>
<dbReference type="Pfam" id="PF12730">
    <property type="entry name" value="ABC2_membrane_4"/>
    <property type="match status" value="1"/>
</dbReference>
<dbReference type="AlphaFoldDB" id="A0A2W5FBD6"/>
<name>A0A2W5FBD6_9BURK</name>
<gene>
    <name evidence="2" type="ORF">DI603_23180</name>
</gene>
<comment type="caution">
    <text evidence="2">The sequence shown here is derived from an EMBL/GenBank/DDBJ whole genome shotgun (WGS) entry which is preliminary data.</text>
</comment>
<organism evidence="2 3">
    <name type="scientific">Roseateles depolymerans</name>
    <dbReference type="NCBI Taxonomy" id="76731"/>
    <lineage>
        <taxon>Bacteria</taxon>
        <taxon>Pseudomonadati</taxon>
        <taxon>Pseudomonadota</taxon>
        <taxon>Betaproteobacteria</taxon>
        <taxon>Burkholderiales</taxon>
        <taxon>Sphaerotilaceae</taxon>
        <taxon>Roseateles</taxon>
    </lineage>
</organism>
<feature type="transmembrane region" description="Helical" evidence="1">
    <location>
        <begin position="175"/>
        <end position="200"/>
    </location>
</feature>
<proteinExistence type="predicted"/>
<dbReference type="PANTHER" id="PTHR43471">
    <property type="entry name" value="ABC TRANSPORTER PERMEASE"/>
    <property type="match status" value="1"/>
</dbReference>
<evidence type="ECO:0000313" key="3">
    <source>
        <dbReference type="Proteomes" id="UP000249633"/>
    </source>
</evidence>
<dbReference type="InterPro" id="IPR021913">
    <property type="entry name" value="DUF3526"/>
</dbReference>
<accession>A0A2W5FBD6</accession>
<dbReference type="GO" id="GO:0005886">
    <property type="term" value="C:plasma membrane"/>
    <property type="evidence" value="ECO:0007669"/>
    <property type="project" value="UniProtKB-SubCell"/>
</dbReference>
<feature type="transmembrane region" description="Helical" evidence="1">
    <location>
        <begin position="241"/>
        <end position="258"/>
    </location>
</feature>
<feature type="transmembrane region" description="Helical" evidence="1">
    <location>
        <begin position="212"/>
        <end position="235"/>
    </location>
</feature>
<sequence>MIGAILRKEALSILRDGRLLLLAVSLFAVLLGFFLAATQEYRHMRNEKQAAGETVRAQWEAQGVKGTHQAAHFGIYVFKPESPLAAIDPGLRQFTGQALWLEPHKRNLARFSPAADQGIATRFGQMSAAFVLHTLLPLLIVALAFNAVTHEREQGTLRMLHSLGLSARKLLFGKFFGLLLAFTLLLLPSLLIGIFLLFGVSSVGSDDILRGVVLGFAYLLYYGIFAALAMAASAWLKSSRLAFFVLVAFWLSSVLVAPRVGAIMAEALVPIPSATQFWASIQQDIEHGLNQDGDSTTRLKAFEAQTLHRYGVKRVEDLPEGFHALRRHFKDAYSNRVHALHFDRLWDSFERQGTFMRSGSLLGPSIAMRALSMSLSMTDFSQQRHFENAAEAYRQYFVGLTDMWDWQRTRGTEVGGQGSAADWRSVDRFEYRAPPLSFALQASRMDIAVLLFWALAAAVALLISARKLTP</sequence>
<dbReference type="PANTHER" id="PTHR43471:SF1">
    <property type="entry name" value="ABC TRANSPORTER PERMEASE PROTEIN NOSY-RELATED"/>
    <property type="match status" value="1"/>
</dbReference>
<reference evidence="2 3" key="1">
    <citation type="submission" date="2017-08" db="EMBL/GenBank/DDBJ databases">
        <title>Infants hospitalized years apart are colonized by the same room-sourced microbial strains.</title>
        <authorList>
            <person name="Brooks B."/>
            <person name="Olm M.R."/>
            <person name="Firek B.A."/>
            <person name="Baker R."/>
            <person name="Thomas B.C."/>
            <person name="Morowitz M.J."/>
            <person name="Banfield J.F."/>
        </authorList>
    </citation>
    <scope>NUCLEOTIDE SEQUENCE [LARGE SCALE GENOMIC DNA]</scope>
    <source>
        <strain evidence="2">S2_012_000_R2_81</strain>
    </source>
</reference>
<dbReference type="Pfam" id="PF12040">
    <property type="entry name" value="DUF3526"/>
    <property type="match status" value="1"/>
</dbReference>